<keyword evidence="2" id="KW-0067">ATP-binding</keyword>
<evidence type="ECO:0000259" key="1">
    <source>
        <dbReference type="Pfam" id="PF04326"/>
    </source>
</evidence>
<reference evidence="2" key="1">
    <citation type="submission" date="2022-06" db="EMBL/GenBank/DDBJ databases">
        <title>Isolation of gut microbiota from human fecal samples.</title>
        <authorList>
            <person name="Pamer E.G."/>
            <person name="Barat B."/>
            <person name="Waligurski E."/>
            <person name="Medina S."/>
            <person name="Paddock L."/>
            <person name="Mostad J."/>
        </authorList>
    </citation>
    <scope>NUCLEOTIDE SEQUENCE</scope>
    <source>
        <strain evidence="2">DFI.9.91</strain>
    </source>
</reference>
<dbReference type="GO" id="GO:0005524">
    <property type="term" value="F:ATP binding"/>
    <property type="evidence" value="ECO:0007669"/>
    <property type="project" value="UniProtKB-KW"/>
</dbReference>
<accession>A0AAW5JRM0</accession>
<dbReference type="InterPro" id="IPR038461">
    <property type="entry name" value="Schlafen_AlbA_2_dom_sf"/>
</dbReference>
<dbReference type="Pfam" id="PF04326">
    <property type="entry name" value="SLFN_AlbA_2"/>
    <property type="match status" value="1"/>
</dbReference>
<gene>
    <name evidence="2" type="ORF">NE579_08795</name>
</gene>
<protein>
    <submittedName>
        <fullName evidence="2">ATP-binding protein</fullName>
    </submittedName>
</protein>
<evidence type="ECO:0000313" key="3">
    <source>
        <dbReference type="Proteomes" id="UP001204562"/>
    </source>
</evidence>
<comment type="caution">
    <text evidence="2">The sequence shown here is derived from an EMBL/GenBank/DDBJ whole genome shotgun (WGS) entry which is preliminary data.</text>
</comment>
<sequence length="151" mass="16908">MLDLNHMEQYRENNRLEAKLATGGLPHSLWETYSAFANSYGGVILLGVEELPDHSLRVQGLLEPHEMADELWSMLSDPKVVSANILRRDQIWVAGTNYGSVVVVEVPPAERDQLPVYLGGDPFTGSYRRAWDGDYHCTRAEVVAMLGAKEH</sequence>
<feature type="domain" description="Schlafen AlbA-2" evidence="1">
    <location>
        <begin position="12"/>
        <end position="113"/>
    </location>
</feature>
<dbReference type="InterPro" id="IPR007421">
    <property type="entry name" value="Schlafen_AlbA_2_dom"/>
</dbReference>
<evidence type="ECO:0000313" key="2">
    <source>
        <dbReference type="EMBL" id="MCQ4770559.1"/>
    </source>
</evidence>
<dbReference type="Proteomes" id="UP001204562">
    <property type="component" value="Unassembled WGS sequence"/>
</dbReference>
<name>A0AAW5JRM0_9FIRM</name>
<dbReference type="Gene3D" id="3.30.950.30">
    <property type="entry name" value="Schlafen, AAA domain"/>
    <property type="match status" value="1"/>
</dbReference>
<dbReference type="EMBL" id="JANFYS010000016">
    <property type="protein sequence ID" value="MCQ4770559.1"/>
    <property type="molecule type" value="Genomic_DNA"/>
</dbReference>
<dbReference type="RefSeq" id="WP_256303980.1">
    <property type="nucleotide sequence ID" value="NZ_JANFYS010000016.1"/>
</dbReference>
<dbReference type="AlphaFoldDB" id="A0AAW5JRM0"/>
<proteinExistence type="predicted"/>
<keyword evidence="2" id="KW-0547">Nucleotide-binding</keyword>
<organism evidence="2 3">
    <name type="scientific">Intestinimonas massiliensis</name>
    <name type="common">ex Afouda et al. 2020</name>
    <dbReference type="NCBI Taxonomy" id="1673721"/>
    <lineage>
        <taxon>Bacteria</taxon>
        <taxon>Bacillati</taxon>
        <taxon>Bacillota</taxon>
        <taxon>Clostridia</taxon>
        <taxon>Eubacteriales</taxon>
        <taxon>Intestinimonas</taxon>
    </lineage>
</organism>